<dbReference type="InterPro" id="IPR014312">
    <property type="entry name" value="Succ_DH_anchor"/>
</dbReference>
<evidence type="ECO:0000256" key="5">
    <source>
        <dbReference type="ARBA" id="ARBA00019425"/>
    </source>
</evidence>
<keyword evidence="16 17" id="KW-0472">Membrane</keyword>
<keyword evidence="9" id="KW-0816">Tricarboxylic acid cycle</keyword>
<organism evidence="18 19">
    <name type="scientific">Azoarcus taiwanensis</name>
    <dbReference type="NCBI Taxonomy" id="666964"/>
    <lineage>
        <taxon>Bacteria</taxon>
        <taxon>Pseudomonadati</taxon>
        <taxon>Pseudomonadota</taxon>
        <taxon>Betaproteobacteria</taxon>
        <taxon>Rhodocyclales</taxon>
        <taxon>Zoogloeaceae</taxon>
        <taxon>Azoarcus</taxon>
    </lineage>
</organism>
<evidence type="ECO:0000256" key="15">
    <source>
        <dbReference type="ARBA" id="ARBA00023004"/>
    </source>
</evidence>
<dbReference type="Gene3D" id="1.20.1300.10">
    <property type="entry name" value="Fumarate reductase/succinate dehydrogenase, transmembrane subunit"/>
    <property type="match status" value="1"/>
</dbReference>
<keyword evidence="15" id="KW-0408">Iron</keyword>
<protein>
    <recommendedName>
        <fullName evidence="5">Succinate dehydrogenase hydrophobic membrane anchor subunit</fullName>
    </recommendedName>
</protein>
<comment type="subcellular location">
    <subcellularLocation>
        <location evidence="3">Cell inner membrane</location>
        <topology evidence="3">Multi-pass membrane protein</topology>
    </subcellularLocation>
</comment>
<proteinExistence type="predicted"/>
<dbReference type="GO" id="GO:0005886">
    <property type="term" value="C:plasma membrane"/>
    <property type="evidence" value="ECO:0007669"/>
    <property type="project" value="UniProtKB-SubCell"/>
</dbReference>
<comment type="function">
    <text evidence="2">Membrane-anchoring subunit of succinate dehydrogenase (SDH).</text>
</comment>
<evidence type="ECO:0000256" key="3">
    <source>
        <dbReference type="ARBA" id="ARBA00004429"/>
    </source>
</evidence>
<evidence type="ECO:0000256" key="7">
    <source>
        <dbReference type="ARBA" id="ARBA00022475"/>
    </source>
</evidence>
<evidence type="ECO:0000256" key="16">
    <source>
        <dbReference type="ARBA" id="ARBA00023136"/>
    </source>
</evidence>
<evidence type="ECO:0000256" key="12">
    <source>
        <dbReference type="ARBA" id="ARBA00022723"/>
    </source>
</evidence>
<evidence type="ECO:0000256" key="4">
    <source>
        <dbReference type="ARBA" id="ARBA00005163"/>
    </source>
</evidence>
<dbReference type="GO" id="GO:0009055">
    <property type="term" value="F:electron transfer activity"/>
    <property type="evidence" value="ECO:0007669"/>
    <property type="project" value="TreeGrafter"/>
</dbReference>
<dbReference type="NCBIfam" id="TIGR02968">
    <property type="entry name" value="succ_dehyd_anc"/>
    <property type="match status" value="1"/>
</dbReference>
<comment type="cofactor">
    <cofactor evidence="1">
        <name>heme</name>
        <dbReference type="ChEBI" id="CHEBI:30413"/>
    </cofactor>
</comment>
<dbReference type="SUPFAM" id="SSF81343">
    <property type="entry name" value="Fumarate reductase respiratory complex transmembrane subunits"/>
    <property type="match status" value="1"/>
</dbReference>
<comment type="pathway">
    <text evidence="4">Carbohydrate metabolism; tricarboxylic acid cycle.</text>
</comment>
<dbReference type="InterPro" id="IPR000701">
    <property type="entry name" value="SuccDH_FuR_B_TM-su"/>
</dbReference>
<reference evidence="18" key="1">
    <citation type="submission" date="2019-12" db="EMBL/GenBank/DDBJ databases">
        <title>Comparative genomics gives insights into the taxonomy of the Azoarcus-Aromatoleum group and reveals separate origins of nif in the plant-associated Azoarcus and non-plant-associated Aromatoleum sub-groups.</title>
        <authorList>
            <person name="Lafos M."/>
            <person name="Maluk M."/>
            <person name="Batista M."/>
            <person name="Junghare M."/>
            <person name="Carmona M."/>
            <person name="Faoro H."/>
            <person name="Cruz L.M."/>
            <person name="Battistoni F."/>
            <person name="De Souza E."/>
            <person name="Pedrosa F."/>
            <person name="Chen W.-M."/>
            <person name="Poole P.S."/>
            <person name="Dixon R.A."/>
            <person name="James E.K."/>
        </authorList>
    </citation>
    <scope>NUCLEOTIDE SEQUENCE</scope>
    <source>
        <strain evidence="18">NSC3</strain>
    </source>
</reference>
<evidence type="ECO:0000313" key="19">
    <source>
        <dbReference type="Proteomes" id="UP000599523"/>
    </source>
</evidence>
<feature type="transmembrane region" description="Helical" evidence="17">
    <location>
        <begin position="82"/>
        <end position="109"/>
    </location>
</feature>
<sequence length="114" mass="12297">MRLLSGQRAWILQRLSAAYLLLVLTAGMAWPLVFGSPGFDAWRSFTAHPAGALTLLLFYAAMFLHAWVGLRDIVLDYVHAFAVRAVLLVAIAGALLALGGWTVLILVAARGTGY</sequence>
<dbReference type="GO" id="GO:0017004">
    <property type="term" value="P:cytochrome complex assembly"/>
    <property type="evidence" value="ECO:0007669"/>
    <property type="project" value="TreeGrafter"/>
</dbReference>
<name>A0A972J9S4_9RHOO</name>
<evidence type="ECO:0000256" key="10">
    <source>
        <dbReference type="ARBA" id="ARBA00022617"/>
    </source>
</evidence>
<evidence type="ECO:0000256" key="14">
    <source>
        <dbReference type="ARBA" id="ARBA00022989"/>
    </source>
</evidence>
<dbReference type="InterPro" id="IPR034804">
    <property type="entry name" value="SQR/QFR_C/D"/>
</dbReference>
<gene>
    <name evidence="18" type="primary">sdhD</name>
    <name evidence="18" type="ORF">GPA21_19715</name>
</gene>
<dbReference type="GO" id="GO:0046872">
    <property type="term" value="F:metal ion binding"/>
    <property type="evidence" value="ECO:0007669"/>
    <property type="project" value="UniProtKB-KW"/>
</dbReference>
<keyword evidence="14 17" id="KW-1133">Transmembrane helix</keyword>
<keyword evidence="11 17" id="KW-0812">Transmembrane</keyword>
<evidence type="ECO:0000256" key="1">
    <source>
        <dbReference type="ARBA" id="ARBA00001971"/>
    </source>
</evidence>
<evidence type="ECO:0000256" key="11">
    <source>
        <dbReference type="ARBA" id="ARBA00022692"/>
    </source>
</evidence>
<evidence type="ECO:0000256" key="6">
    <source>
        <dbReference type="ARBA" id="ARBA00022448"/>
    </source>
</evidence>
<evidence type="ECO:0000256" key="17">
    <source>
        <dbReference type="SAM" id="Phobius"/>
    </source>
</evidence>
<dbReference type="Pfam" id="PF01127">
    <property type="entry name" value="Sdh_cyt"/>
    <property type="match status" value="1"/>
</dbReference>
<dbReference type="EMBL" id="WTVM01000226">
    <property type="protein sequence ID" value="NMG05169.1"/>
    <property type="molecule type" value="Genomic_DNA"/>
</dbReference>
<keyword evidence="6" id="KW-0813">Transport</keyword>
<comment type="caution">
    <text evidence="18">The sequence shown here is derived from an EMBL/GenBank/DDBJ whole genome shotgun (WGS) entry which is preliminary data.</text>
</comment>
<evidence type="ECO:0000256" key="2">
    <source>
        <dbReference type="ARBA" id="ARBA00004050"/>
    </source>
</evidence>
<evidence type="ECO:0000256" key="8">
    <source>
        <dbReference type="ARBA" id="ARBA00022519"/>
    </source>
</evidence>
<keyword evidence="12" id="KW-0479">Metal-binding</keyword>
<keyword evidence="7" id="KW-1003">Cell membrane</keyword>
<evidence type="ECO:0000256" key="13">
    <source>
        <dbReference type="ARBA" id="ARBA00022982"/>
    </source>
</evidence>
<keyword evidence="8" id="KW-0997">Cell inner membrane</keyword>
<dbReference type="PANTHER" id="PTHR38689">
    <property type="entry name" value="SUCCINATE DEHYDROGENASE HYDROPHOBIC MEMBRANE ANCHOR SUBUNIT"/>
    <property type="match status" value="1"/>
</dbReference>
<evidence type="ECO:0000313" key="18">
    <source>
        <dbReference type="EMBL" id="NMG05169.1"/>
    </source>
</evidence>
<keyword evidence="13" id="KW-0249">Electron transport</keyword>
<dbReference type="GO" id="GO:0020037">
    <property type="term" value="F:heme binding"/>
    <property type="evidence" value="ECO:0007669"/>
    <property type="project" value="InterPro"/>
</dbReference>
<dbReference type="RefSeq" id="WP_168989773.1">
    <property type="nucleotide sequence ID" value="NZ_CAWPHM010000140.1"/>
</dbReference>
<evidence type="ECO:0000256" key="9">
    <source>
        <dbReference type="ARBA" id="ARBA00022532"/>
    </source>
</evidence>
<keyword evidence="10" id="KW-0349">Heme</keyword>
<dbReference type="GO" id="GO:0006099">
    <property type="term" value="P:tricarboxylic acid cycle"/>
    <property type="evidence" value="ECO:0007669"/>
    <property type="project" value="UniProtKB-KW"/>
</dbReference>
<dbReference type="PANTHER" id="PTHR38689:SF1">
    <property type="entry name" value="SUCCINATE DEHYDROGENASE HYDROPHOBIC MEMBRANE ANCHOR SUBUNIT"/>
    <property type="match status" value="1"/>
</dbReference>
<dbReference type="Proteomes" id="UP000599523">
    <property type="component" value="Unassembled WGS sequence"/>
</dbReference>
<accession>A0A972J9S4</accession>
<dbReference type="AlphaFoldDB" id="A0A972J9S4"/>
<keyword evidence="19" id="KW-1185">Reference proteome</keyword>
<feature type="transmembrane region" description="Helical" evidence="17">
    <location>
        <begin position="51"/>
        <end position="70"/>
    </location>
</feature>